<dbReference type="EMBL" id="BMEO01000006">
    <property type="protein sequence ID" value="GGF96076.1"/>
    <property type="molecule type" value="Genomic_DNA"/>
</dbReference>
<dbReference type="RefSeq" id="WP_188365273.1">
    <property type="nucleotide sequence ID" value="NZ_BAABJF010000001.1"/>
</dbReference>
<reference evidence="1" key="1">
    <citation type="journal article" date="2014" name="Int. J. Syst. Evol. Microbiol.">
        <title>Complete genome sequence of Corynebacterium casei LMG S-19264T (=DSM 44701T), isolated from a smear-ripened cheese.</title>
        <authorList>
            <consortium name="US DOE Joint Genome Institute (JGI-PGF)"/>
            <person name="Walter F."/>
            <person name="Albersmeier A."/>
            <person name="Kalinowski J."/>
            <person name="Ruckert C."/>
        </authorList>
    </citation>
    <scope>NUCLEOTIDE SEQUENCE</scope>
    <source>
        <strain evidence="1">CGMCC 1.12181</strain>
    </source>
</reference>
<sequence>MSKNFAEQCVRYILAQYRNESADFDFIRELEQSTDMVFLANTTDTESLCYANSQAVRPEYKTNFTPADLWNYISNQQNHQNADINAYLKSILPKNKQQFWRISSQNQP</sequence>
<protein>
    <submittedName>
        <fullName evidence="1">Uncharacterized protein</fullName>
    </submittedName>
</protein>
<dbReference type="AlphaFoldDB" id="A0A917CRD3"/>
<evidence type="ECO:0000313" key="2">
    <source>
        <dbReference type="Proteomes" id="UP000605253"/>
    </source>
</evidence>
<comment type="caution">
    <text evidence="1">The sequence shown here is derived from an EMBL/GenBank/DDBJ whole genome shotgun (WGS) entry which is preliminary data.</text>
</comment>
<organism evidence="1 2">
    <name type="scientific">Marinicella pacifica</name>
    <dbReference type="NCBI Taxonomy" id="1171543"/>
    <lineage>
        <taxon>Bacteria</taxon>
        <taxon>Pseudomonadati</taxon>
        <taxon>Pseudomonadota</taxon>
        <taxon>Gammaproteobacteria</taxon>
        <taxon>Lysobacterales</taxon>
        <taxon>Marinicellaceae</taxon>
        <taxon>Marinicella</taxon>
    </lineage>
</organism>
<evidence type="ECO:0000313" key="1">
    <source>
        <dbReference type="EMBL" id="GGF96076.1"/>
    </source>
</evidence>
<gene>
    <name evidence="1" type="ORF">GCM10011365_16700</name>
</gene>
<reference evidence="1" key="2">
    <citation type="submission" date="2020-09" db="EMBL/GenBank/DDBJ databases">
        <authorList>
            <person name="Sun Q."/>
            <person name="Zhou Y."/>
        </authorList>
    </citation>
    <scope>NUCLEOTIDE SEQUENCE</scope>
    <source>
        <strain evidence="1">CGMCC 1.12181</strain>
    </source>
</reference>
<accession>A0A917CRD3</accession>
<dbReference type="Proteomes" id="UP000605253">
    <property type="component" value="Unassembled WGS sequence"/>
</dbReference>
<proteinExistence type="predicted"/>
<name>A0A917CRD3_9GAMM</name>
<keyword evidence="2" id="KW-1185">Reference proteome</keyword>